<accession>A0ABD3AUH5</accession>
<gene>
    <name evidence="1" type="ORF">ACH5RR_003301</name>
</gene>
<evidence type="ECO:0000313" key="2">
    <source>
        <dbReference type="Proteomes" id="UP001630127"/>
    </source>
</evidence>
<keyword evidence="2" id="KW-1185">Reference proteome</keyword>
<dbReference type="AlphaFoldDB" id="A0ABD3AUH5"/>
<feature type="non-terminal residue" evidence="1">
    <location>
        <position position="1"/>
    </location>
</feature>
<organism evidence="1 2">
    <name type="scientific">Cinchona calisaya</name>
    <dbReference type="NCBI Taxonomy" id="153742"/>
    <lineage>
        <taxon>Eukaryota</taxon>
        <taxon>Viridiplantae</taxon>
        <taxon>Streptophyta</taxon>
        <taxon>Embryophyta</taxon>
        <taxon>Tracheophyta</taxon>
        <taxon>Spermatophyta</taxon>
        <taxon>Magnoliopsida</taxon>
        <taxon>eudicotyledons</taxon>
        <taxon>Gunneridae</taxon>
        <taxon>Pentapetalae</taxon>
        <taxon>asterids</taxon>
        <taxon>lamiids</taxon>
        <taxon>Gentianales</taxon>
        <taxon>Rubiaceae</taxon>
        <taxon>Cinchonoideae</taxon>
        <taxon>Cinchoneae</taxon>
        <taxon>Cinchona</taxon>
    </lineage>
</organism>
<reference evidence="1 2" key="1">
    <citation type="submission" date="2024-11" db="EMBL/GenBank/DDBJ databases">
        <title>A near-complete genome assembly of Cinchona calisaya.</title>
        <authorList>
            <person name="Lian D.C."/>
            <person name="Zhao X.W."/>
            <person name="Wei L."/>
        </authorList>
    </citation>
    <scope>NUCLEOTIDE SEQUENCE [LARGE SCALE GENOMIC DNA]</scope>
    <source>
        <tissue evidence="1">Nenye</tissue>
    </source>
</reference>
<sequence length="93" mass="10346">LNMSFEDFLSSSKCKGNVLLFLLQGKDCDCAPFSITNLGKPNRWMTDLEEVIGNGNNANFWYDIGGILLALCSSNKVRRLKQAAPSMFLLNLI</sequence>
<name>A0ABD3AUH5_9GENT</name>
<comment type="caution">
    <text evidence="1">The sequence shown here is derived from an EMBL/GenBank/DDBJ whole genome shotgun (WGS) entry which is preliminary data.</text>
</comment>
<evidence type="ECO:0000313" key="1">
    <source>
        <dbReference type="EMBL" id="KAL3534840.1"/>
    </source>
</evidence>
<protein>
    <submittedName>
        <fullName evidence="1">Uncharacterized protein</fullName>
    </submittedName>
</protein>
<dbReference type="Proteomes" id="UP001630127">
    <property type="component" value="Unassembled WGS sequence"/>
</dbReference>
<proteinExistence type="predicted"/>
<dbReference type="EMBL" id="JBJUIK010000002">
    <property type="protein sequence ID" value="KAL3534840.1"/>
    <property type="molecule type" value="Genomic_DNA"/>
</dbReference>